<evidence type="ECO:0000313" key="4">
    <source>
        <dbReference type="Proteomes" id="UP001059617"/>
    </source>
</evidence>
<feature type="region of interest" description="Disordered" evidence="1">
    <location>
        <begin position="426"/>
        <end position="476"/>
    </location>
</feature>
<sequence length="476" mass="48204">MTQAGPGEQHAPSADLDGHRPGHSHGHGWTGLSRRAIRISAAVLVPAAVLVVTAMALLWPRGGVPADTSGAQQQAFGKVRAVHHAQCPSGDPAAPPGTTVDCGTADVEITDGAGRGQVVVTEIPAGPGAPRVTAGDRVVLIVTDAVPGDPAGGAAQYQIIDHQRGVQLWVLGACFAAAVIAFGRWRGLSALAGLAVTFGILLYFIVPAILAGRPPLLVAVVGSAAIMLTVLYLTHGLSAATSIAVVGTLASLCLTGLLSQAATIVTSLNGVAGEESAFLTVMYQQVDMRGLLLAGILIGSLGVLDDVAVTQAFTVTELSAANPALGFRGLYRSAIRVGRAHIASVVNTIVLAYAGASLPLLLLLAAGSQPVGQVLTSQLMAQEIVRSVVGTIGLISAVPITTALAAYTAGRRRGLAAAVPSVAAPAGSPAAVTEPGGRFADDAAGRAVPYHDGDRPPAAAVPPRGEWDWDDPDDRR</sequence>
<evidence type="ECO:0000313" key="3">
    <source>
        <dbReference type="EMBL" id="UWP85073.1"/>
    </source>
</evidence>
<dbReference type="EMBL" id="CP073720">
    <property type="protein sequence ID" value="UWP85073.1"/>
    <property type="molecule type" value="Genomic_DNA"/>
</dbReference>
<keyword evidence="2" id="KW-1133">Transmembrane helix</keyword>
<dbReference type="Pfam" id="PF07907">
    <property type="entry name" value="YibE_F"/>
    <property type="match status" value="1"/>
</dbReference>
<accession>A0ABY5W4T4</accession>
<protein>
    <submittedName>
        <fullName evidence="3">YibE/F family protein</fullName>
    </submittedName>
</protein>
<dbReference type="InterPro" id="IPR012507">
    <property type="entry name" value="YibE_F"/>
</dbReference>
<name>A0ABY5W4T4_9ACTN</name>
<dbReference type="PANTHER" id="PTHR41771">
    <property type="entry name" value="MEMBRANE PROTEIN-RELATED"/>
    <property type="match status" value="1"/>
</dbReference>
<dbReference type="PANTHER" id="PTHR41771:SF1">
    <property type="entry name" value="MEMBRANE PROTEIN"/>
    <property type="match status" value="1"/>
</dbReference>
<feature type="compositionally biased region" description="Low complexity" evidence="1">
    <location>
        <begin position="426"/>
        <end position="438"/>
    </location>
</feature>
<feature type="transmembrane region" description="Helical" evidence="2">
    <location>
        <begin position="245"/>
        <end position="268"/>
    </location>
</feature>
<feature type="transmembrane region" description="Helical" evidence="2">
    <location>
        <begin position="190"/>
        <end position="210"/>
    </location>
</feature>
<reference evidence="3" key="2">
    <citation type="submission" date="2022-09" db="EMBL/GenBank/DDBJ databases">
        <title>Biosynthetic gene clusters of Dactylosporangioum fulvum.</title>
        <authorList>
            <person name="Caradec T."/>
        </authorList>
    </citation>
    <scope>NUCLEOTIDE SEQUENCE</scope>
    <source>
        <strain evidence="3">NRRL B-16292</strain>
    </source>
</reference>
<organism evidence="3 4">
    <name type="scientific">Dactylosporangium fulvum</name>
    <dbReference type="NCBI Taxonomy" id="53359"/>
    <lineage>
        <taxon>Bacteria</taxon>
        <taxon>Bacillati</taxon>
        <taxon>Actinomycetota</taxon>
        <taxon>Actinomycetes</taxon>
        <taxon>Micromonosporales</taxon>
        <taxon>Micromonosporaceae</taxon>
        <taxon>Dactylosporangium</taxon>
    </lineage>
</organism>
<feature type="compositionally biased region" description="Basic and acidic residues" evidence="1">
    <location>
        <begin position="439"/>
        <end position="455"/>
    </location>
</feature>
<feature type="transmembrane region" description="Helical" evidence="2">
    <location>
        <begin position="166"/>
        <end position="183"/>
    </location>
</feature>
<dbReference type="RefSeq" id="WP_259863119.1">
    <property type="nucleotide sequence ID" value="NZ_CP073720.1"/>
</dbReference>
<gene>
    <name evidence="3" type="ORF">Dfulv_12925</name>
</gene>
<proteinExistence type="predicted"/>
<feature type="transmembrane region" description="Helical" evidence="2">
    <location>
        <begin position="39"/>
        <end position="59"/>
    </location>
</feature>
<dbReference type="Proteomes" id="UP001059617">
    <property type="component" value="Chromosome"/>
</dbReference>
<feature type="transmembrane region" description="Helical" evidence="2">
    <location>
        <begin position="216"/>
        <end position="233"/>
    </location>
</feature>
<keyword evidence="2" id="KW-0812">Transmembrane</keyword>
<evidence type="ECO:0000256" key="2">
    <source>
        <dbReference type="SAM" id="Phobius"/>
    </source>
</evidence>
<keyword evidence="4" id="KW-1185">Reference proteome</keyword>
<feature type="transmembrane region" description="Helical" evidence="2">
    <location>
        <begin position="384"/>
        <end position="407"/>
    </location>
</feature>
<feature type="region of interest" description="Disordered" evidence="1">
    <location>
        <begin position="1"/>
        <end position="29"/>
    </location>
</feature>
<evidence type="ECO:0000256" key="1">
    <source>
        <dbReference type="SAM" id="MobiDB-lite"/>
    </source>
</evidence>
<feature type="transmembrane region" description="Helical" evidence="2">
    <location>
        <begin position="288"/>
        <end position="304"/>
    </location>
</feature>
<keyword evidence="2" id="KW-0472">Membrane</keyword>
<feature type="transmembrane region" description="Helical" evidence="2">
    <location>
        <begin position="342"/>
        <end position="364"/>
    </location>
</feature>
<reference evidence="3" key="1">
    <citation type="submission" date="2021-04" db="EMBL/GenBank/DDBJ databases">
        <authorList>
            <person name="Hartkoorn R.C."/>
            <person name="Beaudoing E."/>
            <person name="Hot D."/>
        </authorList>
    </citation>
    <scope>NUCLEOTIDE SEQUENCE</scope>
    <source>
        <strain evidence="3">NRRL B-16292</strain>
    </source>
</reference>